<comment type="caution">
    <text evidence="1">The sequence shown here is derived from an EMBL/GenBank/DDBJ whole genome shotgun (WGS) entry which is preliminary data.</text>
</comment>
<feature type="non-terminal residue" evidence="1">
    <location>
        <position position="1"/>
    </location>
</feature>
<dbReference type="Proteomes" id="UP000824890">
    <property type="component" value="Unassembled WGS sequence"/>
</dbReference>
<organism evidence="1 2">
    <name type="scientific">Brassica napus</name>
    <name type="common">Rape</name>
    <dbReference type="NCBI Taxonomy" id="3708"/>
    <lineage>
        <taxon>Eukaryota</taxon>
        <taxon>Viridiplantae</taxon>
        <taxon>Streptophyta</taxon>
        <taxon>Embryophyta</taxon>
        <taxon>Tracheophyta</taxon>
        <taxon>Spermatophyta</taxon>
        <taxon>Magnoliopsida</taxon>
        <taxon>eudicotyledons</taxon>
        <taxon>Gunneridae</taxon>
        <taxon>Pentapetalae</taxon>
        <taxon>rosids</taxon>
        <taxon>malvids</taxon>
        <taxon>Brassicales</taxon>
        <taxon>Brassicaceae</taxon>
        <taxon>Brassiceae</taxon>
        <taxon>Brassica</taxon>
    </lineage>
</organism>
<accession>A0ABQ8CZY3</accession>
<keyword evidence="2" id="KW-1185">Reference proteome</keyword>
<gene>
    <name evidence="1" type="ORF">HID58_022673</name>
</gene>
<feature type="non-terminal residue" evidence="1">
    <location>
        <position position="367"/>
    </location>
</feature>
<protein>
    <submittedName>
        <fullName evidence="1">Uncharacterized protein</fullName>
    </submittedName>
</protein>
<dbReference type="EMBL" id="JAGKQM010000006">
    <property type="protein sequence ID" value="KAH0922655.1"/>
    <property type="molecule type" value="Genomic_DNA"/>
</dbReference>
<proteinExistence type="predicted"/>
<reference evidence="1 2" key="1">
    <citation type="submission" date="2021-05" db="EMBL/GenBank/DDBJ databases">
        <title>Genome Assembly of Synthetic Allotetraploid Brassica napus Reveals Homoeologous Exchanges between Subgenomes.</title>
        <authorList>
            <person name="Davis J.T."/>
        </authorList>
    </citation>
    <scope>NUCLEOTIDE SEQUENCE [LARGE SCALE GENOMIC DNA]</scope>
    <source>
        <strain evidence="2">cv. Da-Ae</strain>
        <tissue evidence="1">Seedling</tissue>
    </source>
</reference>
<sequence>NMTENLKPATADMVTKNVLIALEQKLYAFQELKMGHPLYSQALVVREKYPSLYSDHEVGRVTSNLQQRKFYKGWKFKYKPLNLQRKHDSRDLLQLILGDSIYKLKHKGRMKHLQPVSDSVLDRRMIEQIHPGHLQCFLVIGEVTWDWFHSSQLQILFGFIEEQRLRRGLKVVSMLRELGIGCAITVSLKEKQSKNWWLNVQHCSVHELGHMRSLLWRTMQRVIVMMLSGDVVKKVLVLHYLVLHDVIQLDEVMFRFDTSVVWVWLAILQHHERRDFVCVIRGEDDTLQSLEYGGLSAYFFSKITTQFCSVYLSHYCAYIFDMDTSLESYILYIADYKGRSEITGSSMDLSDVPGVWESRSVDFIVFR</sequence>
<name>A0ABQ8CZY3_BRANA</name>
<evidence type="ECO:0000313" key="1">
    <source>
        <dbReference type="EMBL" id="KAH0922655.1"/>
    </source>
</evidence>
<evidence type="ECO:0000313" key="2">
    <source>
        <dbReference type="Proteomes" id="UP000824890"/>
    </source>
</evidence>